<comment type="similarity">
    <text evidence="1">Belongs to the aldehyde dehydrogenase family.</text>
</comment>
<dbReference type="EMBL" id="FNKO01000001">
    <property type="protein sequence ID" value="SDQ24745.1"/>
    <property type="molecule type" value="Genomic_DNA"/>
</dbReference>
<dbReference type="Proteomes" id="UP000199301">
    <property type="component" value="Unassembled WGS sequence"/>
</dbReference>
<dbReference type="InterPro" id="IPR016160">
    <property type="entry name" value="Ald_DH_CS_CYS"/>
</dbReference>
<reference evidence="6" key="1">
    <citation type="submission" date="2016-10" db="EMBL/GenBank/DDBJ databases">
        <authorList>
            <person name="Varghese N."/>
            <person name="Submissions S."/>
        </authorList>
    </citation>
    <scope>NUCLEOTIDE SEQUENCE [LARGE SCALE GENOMIC DNA]</scope>
    <source>
        <strain evidence="6">DSM 45459</strain>
    </source>
</reference>
<evidence type="ECO:0000259" key="4">
    <source>
        <dbReference type="Pfam" id="PF00171"/>
    </source>
</evidence>
<keyword evidence="6" id="KW-1185">Reference proteome</keyword>
<proteinExistence type="inferred from homology"/>
<dbReference type="RefSeq" id="WP_092521328.1">
    <property type="nucleotide sequence ID" value="NZ_FNKO01000001.1"/>
</dbReference>
<dbReference type="Gene3D" id="3.40.309.10">
    <property type="entry name" value="Aldehyde Dehydrogenase, Chain A, domain 2"/>
    <property type="match status" value="1"/>
</dbReference>
<keyword evidence="3" id="KW-0520">NAD</keyword>
<dbReference type="OrthoDB" id="3802174at2"/>
<feature type="domain" description="Aldehyde dehydrogenase" evidence="4">
    <location>
        <begin position="24"/>
        <end position="483"/>
    </location>
</feature>
<dbReference type="AlphaFoldDB" id="A0A1H0ZBB1"/>
<name>A0A1H0ZBB1_9ACTN</name>
<evidence type="ECO:0000313" key="6">
    <source>
        <dbReference type="Proteomes" id="UP000199301"/>
    </source>
</evidence>
<dbReference type="InterPro" id="IPR015590">
    <property type="entry name" value="Aldehyde_DH_dom"/>
</dbReference>
<gene>
    <name evidence="5" type="ORF">SAMN04489718_0949</name>
</gene>
<dbReference type="PANTHER" id="PTHR42986">
    <property type="entry name" value="BENZALDEHYDE DEHYDROGENASE YFMT"/>
    <property type="match status" value="1"/>
</dbReference>
<dbReference type="Gene3D" id="3.40.605.10">
    <property type="entry name" value="Aldehyde Dehydrogenase, Chain A, domain 1"/>
    <property type="match status" value="1"/>
</dbReference>
<accession>A0A1H0ZBB1</accession>
<evidence type="ECO:0000256" key="3">
    <source>
        <dbReference type="ARBA" id="ARBA00023027"/>
    </source>
</evidence>
<evidence type="ECO:0000256" key="2">
    <source>
        <dbReference type="ARBA" id="ARBA00023002"/>
    </source>
</evidence>
<dbReference type="InterPro" id="IPR016163">
    <property type="entry name" value="Ald_DH_C"/>
</dbReference>
<evidence type="ECO:0000313" key="5">
    <source>
        <dbReference type="EMBL" id="SDQ24745.1"/>
    </source>
</evidence>
<dbReference type="InterPro" id="IPR016161">
    <property type="entry name" value="Ald_DH/histidinol_DH"/>
</dbReference>
<dbReference type="InterPro" id="IPR016162">
    <property type="entry name" value="Ald_DH_N"/>
</dbReference>
<evidence type="ECO:0000256" key="1">
    <source>
        <dbReference type="ARBA" id="ARBA00009986"/>
    </source>
</evidence>
<protein>
    <submittedName>
        <fullName evidence="5">4-hydroxybenzaldehyde dehydrogenase</fullName>
    </submittedName>
</protein>
<dbReference type="SUPFAM" id="SSF53720">
    <property type="entry name" value="ALDH-like"/>
    <property type="match status" value="1"/>
</dbReference>
<dbReference type="Pfam" id="PF00171">
    <property type="entry name" value="Aldedh"/>
    <property type="match status" value="1"/>
</dbReference>
<dbReference type="PROSITE" id="PS00070">
    <property type="entry name" value="ALDEHYDE_DEHYDR_CYS"/>
    <property type="match status" value="1"/>
</dbReference>
<dbReference type="STRING" id="995062.SAMN04489718_0949"/>
<sequence length="494" mass="52893">MSTDAQSPSPAYGGFDRMPVDGRWRSGKASSVNTDVNPYTGRQLTEIPHADATDVDAAYRAAERARGDWASTTAAERVEVFVRAAEIMSRRKQEIIDWLVAEAGAVRARAEWEWMAVRAVMLEAASYPAHVEGRLLPAALIEGKENRVYRQPVGTVAVISPWNFPMQLSNRSVAPALAVGNAVVLKPAGDTPVTGGLLLAAIYQEAGLPEGVLNVLIGKSGEIGDPLVTDPRSPVVSFTGSTEVGRDLGRKAPLKKLGLELGGNGPLVVLDDADLEQAVDAAMFGSFFHQGQVCMATNRVIAHRDVHNEVAERMRARAEQLRCGDPADPGTSIGPIINSGQLDSVLDKLSRASSDGARTLCSGQPQGPTGQVLPPHVLTGNNETPTAAEEVFGPVATVVRAEDEEHALQLANSTEYGLSSGVFTRNEERGLRFALRVQAGMTHINDTTINDEPNTAFGGEKASGIGRFGGEWAIEEFTTDHWVSVQHSQRQRPL</sequence>
<dbReference type="GO" id="GO:0016620">
    <property type="term" value="F:oxidoreductase activity, acting on the aldehyde or oxo group of donors, NAD or NADP as acceptor"/>
    <property type="evidence" value="ECO:0007669"/>
    <property type="project" value="InterPro"/>
</dbReference>
<dbReference type="PANTHER" id="PTHR42986:SF1">
    <property type="entry name" value="BENZALDEHYDE DEHYDROGENASE YFMT"/>
    <property type="match status" value="1"/>
</dbReference>
<organism evidence="5 6">
    <name type="scientific">Actinopolyspora saharensis</name>
    <dbReference type="NCBI Taxonomy" id="995062"/>
    <lineage>
        <taxon>Bacteria</taxon>
        <taxon>Bacillati</taxon>
        <taxon>Actinomycetota</taxon>
        <taxon>Actinomycetes</taxon>
        <taxon>Actinopolysporales</taxon>
        <taxon>Actinopolysporaceae</taxon>
        <taxon>Actinopolyspora</taxon>
    </lineage>
</organism>
<keyword evidence="2" id="KW-0560">Oxidoreductase</keyword>